<dbReference type="GO" id="GO:0016491">
    <property type="term" value="F:oxidoreductase activity"/>
    <property type="evidence" value="ECO:0007669"/>
    <property type="project" value="UniProtKB-KW"/>
</dbReference>
<evidence type="ECO:0000313" key="4">
    <source>
        <dbReference type="EMBL" id="KAF2479441.1"/>
    </source>
</evidence>
<evidence type="ECO:0000256" key="1">
    <source>
        <dbReference type="ARBA" id="ARBA00006484"/>
    </source>
</evidence>
<dbReference type="SUPFAM" id="SSF51735">
    <property type="entry name" value="NAD(P)-binding Rossmann-fold domains"/>
    <property type="match status" value="1"/>
</dbReference>
<keyword evidence="2" id="KW-0521">NADP</keyword>
<organism evidence="4 5">
    <name type="scientific">Neohortaea acidophila</name>
    <dbReference type="NCBI Taxonomy" id="245834"/>
    <lineage>
        <taxon>Eukaryota</taxon>
        <taxon>Fungi</taxon>
        <taxon>Dikarya</taxon>
        <taxon>Ascomycota</taxon>
        <taxon>Pezizomycotina</taxon>
        <taxon>Dothideomycetes</taxon>
        <taxon>Dothideomycetidae</taxon>
        <taxon>Mycosphaerellales</taxon>
        <taxon>Teratosphaeriaceae</taxon>
        <taxon>Neohortaea</taxon>
    </lineage>
</organism>
<protein>
    <submittedName>
        <fullName evidence="4">Short-chain dehydrogenase</fullName>
    </submittedName>
</protein>
<dbReference type="PANTHER" id="PTHR24320">
    <property type="entry name" value="RETINOL DEHYDROGENASE"/>
    <property type="match status" value="1"/>
</dbReference>
<dbReference type="PANTHER" id="PTHR24320:SF236">
    <property type="entry name" value="SHORT-CHAIN DEHYDROGENASE-RELATED"/>
    <property type="match status" value="1"/>
</dbReference>
<dbReference type="RefSeq" id="XP_033586011.1">
    <property type="nucleotide sequence ID" value="XM_033734650.1"/>
</dbReference>
<gene>
    <name evidence="4" type="ORF">BDY17DRAFT_303875</name>
</gene>
<dbReference type="EMBL" id="MU001641">
    <property type="protein sequence ID" value="KAF2479441.1"/>
    <property type="molecule type" value="Genomic_DNA"/>
</dbReference>
<accession>A0A6A6PI95</accession>
<dbReference type="PRINTS" id="PR00081">
    <property type="entry name" value="GDHRDH"/>
</dbReference>
<evidence type="ECO:0000256" key="2">
    <source>
        <dbReference type="ARBA" id="ARBA00022857"/>
    </source>
</evidence>
<dbReference type="InterPro" id="IPR002347">
    <property type="entry name" value="SDR_fam"/>
</dbReference>
<sequence>MAFWRDVFHQCFFIPTPTLTEKNLPNQAGRVFIVTGGYAGVGKELCKILYGKNGTVYVAGRSQEKGDKALAEIKAAHPSSDGRVEFLKLDLSDLATIKPAVDEFTRREQRLDVLTNNAGVMQPAQGSKDSHGHELTIGTNCLGPYLLTQLLTPLLQKTAASNSPGSVRVTWAASLATSFCPTGGVAWDEQTGNPKLHGQSMTNYAQTKGANVLLAKGYVAQHSKDGIVSNAWNPGNLKSELQRGMKWFETFLIAPILFPTYFGAYTELFAGWSEEAGKVDTKAAYIGPWGRFVTLRKDVDETKEVERFIEWCEKETKAYR</sequence>
<evidence type="ECO:0000256" key="3">
    <source>
        <dbReference type="ARBA" id="ARBA00023002"/>
    </source>
</evidence>
<dbReference type="Proteomes" id="UP000799767">
    <property type="component" value="Unassembled WGS sequence"/>
</dbReference>
<dbReference type="InterPro" id="IPR036291">
    <property type="entry name" value="NAD(P)-bd_dom_sf"/>
</dbReference>
<dbReference type="Gene3D" id="3.40.50.720">
    <property type="entry name" value="NAD(P)-binding Rossmann-like Domain"/>
    <property type="match status" value="1"/>
</dbReference>
<dbReference type="Pfam" id="PF00106">
    <property type="entry name" value="adh_short"/>
    <property type="match status" value="1"/>
</dbReference>
<reference evidence="4" key="1">
    <citation type="journal article" date="2020" name="Stud. Mycol.">
        <title>101 Dothideomycetes genomes: a test case for predicting lifestyles and emergence of pathogens.</title>
        <authorList>
            <person name="Haridas S."/>
            <person name="Albert R."/>
            <person name="Binder M."/>
            <person name="Bloem J."/>
            <person name="Labutti K."/>
            <person name="Salamov A."/>
            <person name="Andreopoulos B."/>
            <person name="Baker S."/>
            <person name="Barry K."/>
            <person name="Bills G."/>
            <person name="Bluhm B."/>
            <person name="Cannon C."/>
            <person name="Castanera R."/>
            <person name="Culley D."/>
            <person name="Daum C."/>
            <person name="Ezra D."/>
            <person name="Gonzalez J."/>
            <person name="Henrissat B."/>
            <person name="Kuo A."/>
            <person name="Liang C."/>
            <person name="Lipzen A."/>
            <person name="Lutzoni F."/>
            <person name="Magnuson J."/>
            <person name="Mondo S."/>
            <person name="Nolan M."/>
            <person name="Ohm R."/>
            <person name="Pangilinan J."/>
            <person name="Park H.-J."/>
            <person name="Ramirez L."/>
            <person name="Alfaro M."/>
            <person name="Sun H."/>
            <person name="Tritt A."/>
            <person name="Yoshinaga Y."/>
            <person name="Zwiers L.-H."/>
            <person name="Turgeon B."/>
            <person name="Goodwin S."/>
            <person name="Spatafora J."/>
            <person name="Crous P."/>
            <person name="Grigoriev I."/>
        </authorList>
    </citation>
    <scope>NUCLEOTIDE SEQUENCE</scope>
    <source>
        <strain evidence="4">CBS 113389</strain>
    </source>
</reference>
<dbReference type="GeneID" id="54475652"/>
<proteinExistence type="inferred from homology"/>
<name>A0A6A6PI95_9PEZI</name>
<evidence type="ECO:0000313" key="5">
    <source>
        <dbReference type="Proteomes" id="UP000799767"/>
    </source>
</evidence>
<comment type="similarity">
    <text evidence="1">Belongs to the short-chain dehydrogenases/reductases (SDR) family.</text>
</comment>
<keyword evidence="3" id="KW-0560">Oxidoreductase</keyword>
<keyword evidence="5" id="KW-1185">Reference proteome</keyword>
<dbReference type="AlphaFoldDB" id="A0A6A6PI95"/>
<dbReference type="OrthoDB" id="191139at2759"/>